<dbReference type="PANTHER" id="PTHR42894">
    <property type="entry name" value="N-(5'-PHOSPHORIBOSYL)ANTHRANILATE ISOMERASE"/>
    <property type="match status" value="1"/>
</dbReference>
<dbReference type="SUPFAM" id="SSF51366">
    <property type="entry name" value="Ribulose-phoshate binding barrel"/>
    <property type="match status" value="1"/>
</dbReference>
<reference evidence="10 11" key="1">
    <citation type="journal article" date="2011" name="BMC Genomics">
        <title>Genome sequencing reveals diversification of virulence factor content and possible host adaptation in distinct subpopulations of Salmonella enterica.</title>
        <authorList>
            <person name="den Bakker H.C."/>
            <person name="Moreno Switt A.I."/>
            <person name="Govoni G."/>
            <person name="Cummings C.A."/>
            <person name="Ranieri M.L."/>
            <person name="Degoricija L."/>
            <person name="Hoelzer K."/>
            <person name="Rodriguez-Rivera L.D."/>
            <person name="Brown S."/>
            <person name="Bolchacova E."/>
            <person name="Furtado M.R."/>
            <person name="Wiedmann M."/>
        </authorList>
    </citation>
    <scope>NUCLEOTIDE SEQUENCE [LARGE SCALE GENOMIC DNA]</scope>
    <source>
        <strain evidence="10 11">R6-377</strain>
    </source>
</reference>
<evidence type="ECO:0000313" key="10">
    <source>
        <dbReference type="EMBL" id="EHC40185.1"/>
    </source>
</evidence>
<evidence type="ECO:0000256" key="6">
    <source>
        <dbReference type="ARBA" id="ARBA00022822"/>
    </source>
</evidence>
<organism evidence="10 11">
    <name type="scientific">Salmonella enterica subsp. enterica serovar Alachua str. R6-377</name>
    <dbReference type="NCBI Taxonomy" id="913241"/>
    <lineage>
        <taxon>Bacteria</taxon>
        <taxon>Pseudomonadati</taxon>
        <taxon>Pseudomonadota</taxon>
        <taxon>Gammaproteobacteria</taxon>
        <taxon>Enterobacterales</taxon>
        <taxon>Enterobacteriaceae</taxon>
        <taxon>Salmonella</taxon>
    </lineage>
</organism>
<protein>
    <recommendedName>
        <fullName evidence="4">N-(5'-phosphoribosyl)anthranilate isomerase</fullName>
        <ecNumber evidence="3">5.3.1.24</ecNumber>
    </recommendedName>
</protein>
<evidence type="ECO:0000256" key="2">
    <source>
        <dbReference type="ARBA" id="ARBA00004664"/>
    </source>
</evidence>
<dbReference type="InterPro" id="IPR001240">
    <property type="entry name" value="PRAI_dom"/>
</dbReference>
<keyword evidence="6" id="KW-0822">Tryptophan biosynthesis</keyword>
<dbReference type="InterPro" id="IPR011060">
    <property type="entry name" value="RibuloseP-bd_barrel"/>
</dbReference>
<evidence type="ECO:0000256" key="7">
    <source>
        <dbReference type="ARBA" id="ARBA00023141"/>
    </source>
</evidence>
<evidence type="ECO:0000313" key="11">
    <source>
        <dbReference type="Proteomes" id="UP000004642"/>
    </source>
</evidence>
<evidence type="ECO:0000256" key="8">
    <source>
        <dbReference type="ARBA" id="ARBA00023235"/>
    </source>
</evidence>
<accession>G5LNB1</accession>
<evidence type="ECO:0000256" key="5">
    <source>
        <dbReference type="ARBA" id="ARBA00022605"/>
    </source>
</evidence>
<dbReference type="Proteomes" id="UP000004642">
    <property type="component" value="Unassembled WGS sequence"/>
</dbReference>
<dbReference type="GO" id="GO:0000162">
    <property type="term" value="P:L-tryptophan biosynthetic process"/>
    <property type="evidence" value="ECO:0007669"/>
    <property type="project" value="UniProtKB-UniPathway"/>
</dbReference>
<sequence length="174" mass="18244">AACDAGAISGAPLQYVGVFQNADIADVCQKAAVLSLSAVQLHGSEDQAYVNALREALPRNVQIWKALSVSDALPARDYHHVDKYIFDNGQGGSGQRFDWSLLRGQPLDDVLLAGGLAADNCVQAAQVGDNCVQAAQVAAQVGCAGLDFNSGVESQPGIKDARLLASVFQTLRAY</sequence>
<dbReference type="GO" id="GO:0004640">
    <property type="term" value="F:phosphoribosylanthranilate isomerase activity"/>
    <property type="evidence" value="ECO:0007669"/>
    <property type="project" value="UniProtKB-EC"/>
</dbReference>
<dbReference type="InterPro" id="IPR013785">
    <property type="entry name" value="Aldolase_TIM"/>
</dbReference>
<evidence type="ECO:0000259" key="9">
    <source>
        <dbReference type="Pfam" id="PF00697"/>
    </source>
</evidence>
<comment type="caution">
    <text evidence="10">The sequence shown here is derived from an EMBL/GenBank/DDBJ whole genome shotgun (WGS) entry which is preliminary data.</text>
</comment>
<dbReference type="PANTHER" id="PTHR42894:SF1">
    <property type="entry name" value="N-(5'-PHOSPHORIBOSYL)ANTHRANILATE ISOMERASE"/>
    <property type="match status" value="1"/>
</dbReference>
<name>G5LNB1_SALET</name>
<gene>
    <name evidence="10" type="ORF">LTSEALA_2113</name>
</gene>
<keyword evidence="5" id="KW-0028">Amino-acid biosynthesis</keyword>
<dbReference type="PATRIC" id="fig|913241.3.peg.1607"/>
<dbReference type="Pfam" id="PF00697">
    <property type="entry name" value="PRAI"/>
    <property type="match status" value="1"/>
</dbReference>
<dbReference type="InterPro" id="IPR044643">
    <property type="entry name" value="TrpF_fam"/>
</dbReference>
<dbReference type="EC" id="5.3.1.24" evidence="3"/>
<evidence type="ECO:0000256" key="3">
    <source>
        <dbReference type="ARBA" id="ARBA00012572"/>
    </source>
</evidence>
<dbReference type="EMBL" id="AFCJ01000917">
    <property type="protein sequence ID" value="EHC40185.1"/>
    <property type="molecule type" value="Genomic_DNA"/>
</dbReference>
<dbReference type="CDD" id="cd00405">
    <property type="entry name" value="PRAI"/>
    <property type="match status" value="1"/>
</dbReference>
<keyword evidence="7" id="KW-0057">Aromatic amino acid biosynthesis</keyword>
<feature type="non-terminal residue" evidence="10">
    <location>
        <position position="1"/>
    </location>
</feature>
<dbReference type="AlphaFoldDB" id="G5LNB1"/>
<evidence type="ECO:0000256" key="4">
    <source>
        <dbReference type="ARBA" id="ARBA00022272"/>
    </source>
</evidence>
<comment type="pathway">
    <text evidence="2">Amino-acid biosynthesis; L-tryptophan biosynthesis; L-tryptophan from chorismate: step 3/5.</text>
</comment>
<evidence type="ECO:0000256" key="1">
    <source>
        <dbReference type="ARBA" id="ARBA00001164"/>
    </source>
</evidence>
<dbReference type="UniPathway" id="UPA00035">
    <property type="reaction ID" value="UER00042"/>
</dbReference>
<dbReference type="Gene3D" id="3.20.20.70">
    <property type="entry name" value="Aldolase class I"/>
    <property type="match status" value="1"/>
</dbReference>
<keyword evidence="8" id="KW-0413">Isomerase</keyword>
<proteinExistence type="inferred from homology"/>
<dbReference type="HAMAP" id="MF_00135">
    <property type="entry name" value="PRAI"/>
    <property type="match status" value="1"/>
</dbReference>
<comment type="catalytic activity">
    <reaction evidence="1">
        <text>N-(5-phospho-beta-D-ribosyl)anthranilate = 1-(2-carboxyphenylamino)-1-deoxy-D-ribulose 5-phosphate</text>
        <dbReference type="Rhea" id="RHEA:21540"/>
        <dbReference type="ChEBI" id="CHEBI:18277"/>
        <dbReference type="ChEBI" id="CHEBI:58613"/>
        <dbReference type="EC" id="5.3.1.24"/>
    </reaction>
</comment>
<feature type="domain" description="N-(5'phosphoribosyl) anthranilate isomerase (PRAI)" evidence="9">
    <location>
        <begin position="9"/>
        <end position="169"/>
    </location>
</feature>